<feature type="domain" description="PPAF-2-like Clip" evidence="2">
    <location>
        <begin position="82"/>
        <end position="121"/>
    </location>
</feature>
<dbReference type="InterPro" id="IPR041515">
    <property type="entry name" value="PPAF-2-like_Clip"/>
</dbReference>
<gene>
    <name evidence="3" type="ORF">EAG_13836</name>
</gene>
<dbReference type="OrthoDB" id="6261922at2759"/>
<evidence type="ECO:0000313" key="3">
    <source>
        <dbReference type="EMBL" id="EFN62521.1"/>
    </source>
</evidence>
<evidence type="ECO:0000259" key="2">
    <source>
        <dbReference type="Pfam" id="PF18322"/>
    </source>
</evidence>
<keyword evidence="1" id="KW-0732">Signal</keyword>
<dbReference type="AlphaFoldDB" id="E2AVK5"/>
<keyword evidence="4" id="KW-1185">Reference proteome</keyword>
<dbReference type="Proteomes" id="UP000000311">
    <property type="component" value="Unassembled WGS sequence"/>
</dbReference>
<feature type="signal peptide" evidence="1">
    <location>
        <begin position="1"/>
        <end position="18"/>
    </location>
</feature>
<dbReference type="InParanoid" id="E2AVK5"/>
<accession>E2AVK5</accession>
<sequence>MWRLVPTLTLVSVALVAALPAPQQNPGSLSDLIEQAFPETKTSTPPSVPQIDGDALDSLIQDFYKNGNVTTTTAKSIILGTQNTPPPKPDNCECVPYYQCKEGKILENGIGIIDIRFGADQNTSSTGKIDVHGSRLENFNNYGLDIPIVWYSQ</sequence>
<protein>
    <recommendedName>
        <fullName evidence="2">PPAF-2-like Clip domain-containing protein</fullName>
    </recommendedName>
</protein>
<evidence type="ECO:0000256" key="1">
    <source>
        <dbReference type="SAM" id="SignalP"/>
    </source>
</evidence>
<dbReference type="EMBL" id="GL443122">
    <property type="protein sequence ID" value="EFN62521.1"/>
    <property type="molecule type" value="Genomic_DNA"/>
</dbReference>
<name>E2AVK5_CAMFO</name>
<evidence type="ECO:0000313" key="4">
    <source>
        <dbReference type="Proteomes" id="UP000000311"/>
    </source>
</evidence>
<proteinExistence type="predicted"/>
<organism evidence="4">
    <name type="scientific">Camponotus floridanus</name>
    <name type="common">Florida carpenter ant</name>
    <dbReference type="NCBI Taxonomy" id="104421"/>
    <lineage>
        <taxon>Eukaryota</taxon>
        <taxon>Metazoa</taxon>
        <taxon>Ecdysozoa</taxon>
        <taxon>Arthropoda</taxon>
        <taxon>Hexapoda</taxon>
        <taxon>Insecta</taxon>
        <taxon>Pterygota</taxon>
        <taxon>Neoptera</taxon>
        <taxon>Endopterygota</taxon>
        <taxon>Hymenoptera</taxon>
        <taxon>Apocrita</taxon>
        <taxon>Aculeata</taxon>
        <taxon>Formicoidea</taxon>
        <taxon>Formicidae</taxon>
        <taxon>Formicinae</taxon>
        <taxon>Camponotus</taxon>
    </lineage>
</organism>
<dbReference type="Pfam" id="PF18322">
    <property type="entry name" value="CLIP_1"/>
    <property type="match status" value="1"/>
</dbReference>
<feature type="chain" id="PRO_5003157192" description="PPAF-2-like Clip domain-containing protein" evidence="1">
    <location>
        <begin position="19"/>
        <end position="153"/>
    </location>
</feature>
<reference evidence="3 4" key="1">
    <citation type="journal article" date="2010" name="Science">
        <title>Genomic comparison of the ants Camponotus floridanus and Harpegnathos saltator.</title>
        <authorList>
            <person name="Bonasio R."/>
            <person name="Zhang G."/>
            <person name="Ye C."/>
            <person name="Mutti N.S."/>
            <person name="Fang X."/>
            <person name="Qin N."/>
            <person name="Donahue G."/>
            <person name="Yang P."/>
            <person name="Li Q."/>
            <person name="Li C."/>
            <person name="Zhang P."/>
            <person name="Huang Z."/>
            <person name="Berger S.L."/>
            <person name="Reinberg D."/>
            <person name="Wang J."/>
            <person name="Liebig J."/>
        </authorList>
    </citation>
    <scope>NUCLEOTIDE SEQUENCE [LARGE SCALE GENOMIC DNA]</scope>
    <source>
        <strain evidence="4">C129</strain>
    </source>
</reference>